<reference evidence="7" key="1">
    <citation type="submission" date="2025-08" db="UniProtKB">
        <authorList>
            <consortium name="RefSeq"/>
        </authorList>
    </citation>
    <scope>IDENTIFICATION</scope>
</reference>
<evidence type="ECO:0000259" key="5">
    <source>
        <dbReference type="PROSITE" id="PS50835"/>
    </source>
</evidence>
<dbReference type="Gene3D" id="2.60.40.10">
    <property type="entry name" value="Immunoglobulins"/>
    <property type="match status" value="6"/>
</dbReference>
<evidence type="ECO:0000256" key="1">
    <source>
        <dbReference type="ARBA" id="ARBA00022729"/>
    </source>
</evidence>
<dbReference type="PANTHER" id="PTHR44337:SF20">
    <property type="entry name" value="CARCINOEMBRYONIC ANTIGEN-RELATED CELL ADHESION MOLECULE 5-RELATED"/>
    <property type="match status" value="1"/>
</dbReference>
<evidence type="ECO:0000313" key="6">
    <source>
        <dbReference type="Proteomes" id="UP000504632"/>
    </source>
</evidence>
<dbReference type="Proteomes" id="UP000504632">
    <property type="component" value="Chromosome 9"/>
</dbReference>
<dbReference type="InterPro" id="IPR007110">
    <property type="entry name" value="Ig-like_dom"/>
</dbReference>
<keyword evidence="3" id="KW-0325">Glycoprotein</keyword>
<dbReference type="InterPro" id="IPR036179">
    <property type="entry name" value="Ig-like_dom_sf"/>
</dbReference>
<dbReference type="InterPro" id="IPR003598">
    <property type="entry name" value="Ig_sub2"/>
</dbReference>
<name>A0A6J2WC81_CHACN</name>
<evidence type="ECO:0000256" key="4">
    <source>
        <dbReference type="ARBA" id="ARBA00023319"/>
    </source>
</evidence>
<evidence type="ECO:0000256" key="2">
    <source>
        <dbReference type="ARBA" id="ARBA00023157"/>
    </source>
</evidence>
<evidence type="ECO:0000256" key="3">
    <source>
        <dbReference type="ARBA" id="ARBA00023180"/>
    </source>
</evidence>
<dbReference type="PROSITE" id="PS50835">
    <property type="entry name" value="IG_LIKE"/>
    <property type="match status" value="5"/>
</dbReference>
<feature type="domain" description="Ig-like" evidence="5">
    <location>
        <begin position="91"/>
        <end position="195"/>
    </location>
</feature>
<dbReference type="SMART" id="SM00409">
    <property type="entry name" value="IG"/>
    <property type="match status" value="6"/>
</dbReference>
<sequence>MVDASGATLIASENPLAVGKNVTLSLVPEMSLEEGDVLFETTTIVFWYPGRVRILNFDKDRLSYNSTTSQLHIRSVTLNDSGLYTLQGIVPSLHTHLRLSVQEPISNVSVMVSGTHLVEFTDSVIFRCSALGTPQRYTWFNASSEVTAKNGVQLTENNSVLTISMVTRFDHGPFMCRVSNDINAQNSTLIFFNISYGPSDLKMTVEPQWPLHISGTNITLSCSAQSVPPAMYYWTLNGTKINQHGPVLHLTESRQNQSGEYSCVAQNNITLRNETQTHTITVIDPVCVHDLGAMDGVPVKNMNFSLMCHVTGPVDSIQWMKNGTDLYPDDRISLSNHNRTLTFRPVTRSDEGVFRCVAINAVSNSSSPDYTLTVNYGPSDLKMTVEPQWPLHISGTNITLSCSAQSVPPAMYYWTLNGTKINQHGPVLHLTESRQNQSGDYSCVAQNNITLRNETQTHTITVIDPVCVHDLGAMDGVPVKNMNFSLMCHVTGPVDSIQWMKNGTDLYPDDRISLSNHNRTLTFRPVTRSDEGVFRCVAINAVSNSSSPDYTLTVNCE</sequence>
<accession>A0A6J2WC81</accession>
<dbReference type="GeneID" id="115821845"/>
<feature type="domain" description="Ig-like" evidence="5">
    <location>
        <begin position="198"/>
        <end position="281"/>
    </location>
</feature>
<proteinExistence type="predicted"/>
<protein>
    <submittedName>
        <fullName evidence="7">Carcinoembryonic antigen-related cell adhesion molecule 1</fullName>
    </submittedName>
</protein>
<dbReference type="InterPro" id="IPR052598">
    <property type="entry name" value="IgSF_CEA-related"/>
</dbReference>
<feature type="domain" description="Ig-like" evidence="5">
    <location>
        <begin position="378"/>
        <end position="461"/>
    </location>
</feature>
<keyword evidence="2" id="KW-1015">Disulfide bond</keyword>
<dbReference type="InterPro" id="IPR003599">
    <property type="entry name" value="Ig_sub"/>
</dbReference>
<dbReference type="SUPFAM" id="SSF48726">
    <property type="entry name" value="Immunoglobulin"/>
    <property type="match status" value="6"/>
</dbReference>
<dbReference type="RefSeq" id="XP_030641492.1">
    <property type="nucleotide sequence ID" value="XM_030785632.1"/>
</dbReference>
<organism evidence="6 7">
    <name type="scientific">Chanos chanos</name>
    <name type="common">Milkfish</name>
    <name type="synonym">Mugil chanos</name>
    <dbReference type="NCBI Taxonomy" id="29144"/>
    <lineage>
        <taxon>Eukaryota</taxon>
        <taxon>Metazoa</taxon>
        <taxon>Chordata</taxon>
        <taxon>Craniata</taxon>
        <taxon>Vertebrata</taxon>
        <taxon>Euteleostomi</taxon>
        <taxon>Actinopterygii</taxon>
        <taxon>Neopterygii</taxon>
        <taxon>Teleostei</taxon>
        <taxon>Ostariophysi</taxon>
        <taxon>Gonorynchiformes</taxon>
        <taxon>Chanidae</taxon>
        <taxon>Chanos</taxon>
    </lineage>
</organism>
<keyword evidence="1" id="KW-0732">Signal</keyword>
<keyword evidence="4" id="KW-0393">Immunoglobulin domain</keyword>
<gene>
    <name evidence="7" type="primary">ceacam1</name>
</gene>
<keyword evidence="6" id="KW-1185">Reference proteome</keyword>
<feature type="domain" description="Ig-like" evidence="5">
    <location>
        <begin position="465"/>
        <end position="553"/>
    </location>
</feature>
<dbReference type="InterPro" id="IPR013783">
    <property type="entry name" value="Ig-like_fold"/>
</dbReference>
<dbReference type="InParanoid" id="A0A6J2WC81"/>
<dbReference type="SMART" id="SM00408">
    <property type="entry name" value="IGc2"/>
    <property type="match status" value="5"/>
</dbReference>
<dbReference type="OrthoDB" id="6159398at2759"/>
<evidence type="ECO:0000313" key="7">
    <source>
        <dbReference type="RefSeq" id="XP_030641492.1"/>
    </source>
</evidence>
<dbReference type="PANTHER" id="PTHR44337">
    <property type="entry name" value="CARCINOEMBRYONIC ANTIGEN-RELATED CELL ADHESION MOLECULE 8"/>
    <property type="match status" value="1"/>
</dbReference>
<dbReference type="AlphaFoldDB" id="A0A6J2WC81"/>
<dbReference type="CTD" id="634"/>
<feature type="domain" description="Ig-like" evidence="5">
    <location>
        <begin position="285"/>
        <end position="373"/>
    </location>
</feature>
<dbReference type="Pfam" id="PF13927">
    <property type="entry name" value="Ig_3"/>
    <property type="match status" value="5"/>
</dbReference>